<gene>
    <name evidence="1" type="ORF">CR164_04865</name>
</gene>
<proteinExistence type="predicted"/>
<comment type="caution">
    <text evidence="1">The sequence shown here is derived from an EMBL/GenBank/DDBJ whole genome shotgun (WGS) entry which is preliminary data.</text>
</comment>
<protein>
    <submittedName>
        <fullName evidence="1">Uncharacterized protein</fullName>
    </submittedName>
</protein>
<evidence type="ECO:0000313" key="2">
    <source>
        <dbReference type="Proteomes" id="UP000246278"/>
    </source>
</evidence>
<dbReference type="Pfam" id="PF13692">
    <property type="entry name" value="Glyco_trans_1_4"/>
    <property type="match status" value="1"/>
</dbReference>
<dbReference type="OrthoDB" id="9790710at2"/>
<evidence type="ECO:0000313" key="1">
    <source>
        <dbReference type="EMBL" id="PWW82339.1"/>
    </source>
</evidence>
<keyword evidence="2" id="KW-1185">Reference proteome</keyword>
<dbReference type="SUPFAM" id="SSF53756">
    <property type="entry name" value="UDP-Glycosyltransferase/glycogen phosphorylase"/>
    <property type="match status" value="1"/>
</dbReference>
<dbReference type="Gene3D" id="3.40.50.2000">
    <property type="entry name" value="Glycogen Phosphorylase B"/>
    <property type="match status" value="1"/>
</dbReference>
<organism evidence="1 2">
    <name type="scientific">Prosthecochloris marina</name>
    <dbReference type="NCBI Taxonomy" id="2017681"/>
    <lineage>
        <taxon>Bacteria</taxon>
        <taxon>Pseudomonadati</taxon>
        <taxon>Chlorobiota</taxon>
        <taxon>Chlorobiia</taxon>
        <taxon>Chlorobiales</taxon>
        <taxon>Chlorobiaceae</taxon>
        <taxon>Prosthecochloris</taxon>
    </lineage>
</organism>
<dbReference type="PANTHER" id="PTHR12526:SF630">
    <property type="entry name" value="GLYCOSYLTRANSFERASE"/>
    <property type="match status" value="1"/>
</dbReference>
<sequence length="180" mass="20190">MGELSSRKSFDILIRGFARFINQKKIRDAGLIIIGEGSLKNELQKLAKSLNVDRYILFKGFLQNPYPCLASSHVFAMTSRNEGISNALLEAALLGNAIITTTSGGGIRSVIKERENGFLLEYGDEDKLATLFNELYTNPELTKQIAGRGTKTVKQMFSMERMSREILVFCKELQKRQHPA</sequence>
<reference evidence="2" key="1">
    <citation type="submission" date="2017-10" db="EMBL/GenBank/DDBJ databases">
        <authorList>
            <person name="Gaisin V.A."/>
            <person name="Rysina M.S."/>
            <person name="Grouzdev D.S."/>
        </authorList>
    </citation>
    <scope>NUCLEOTIDE SEQUENCE [LARGE SCALE GENOMIC DNA]</scope>
    <source>
        <strain evidence="2">V1</strain>
    </source>
</reference>
<name>A0A317T6J3_9CHLB</name>
<dbReference type="Proteomes" id="UP000246278">
    <property type="component" value="Unassembled WGS sequence"/>
</dbReference>
<dbReference type="AlphaFoldDB" id="A0A317T6J3"/>
<dbReference type="EMBL" id="PDNZ01000003">
    <property type="protein sequence ID" value="PWW82339.1"/>
    <property type="molecule type" value="Genomic_DNA"/>
</dbReference>
<accession>A0A317T6J3</accession>
<dbReference type="PANTHER" id="PTHR12526">
    <property type="entry name" value="GLYCOSYLTRANSFERASE"/>
    <property type="match status" value="1"/>
</dbReference>